<protein>
    <recommendedName>
        <fullName evidence="4">Secreted protein</fullName>
    </recommendedName>
</protein>
<dbReference type="RefSeq" id="WP_020935616.1">
    <property type="nucleotide sequence ID" value="NC_021915.1"/>
</dbReference>
<evidence type="ECO:0000256" key="1">
    <source>
        <dbReference type="SAM" id="SignalP"/>
    </source>
</evidence>
<dbReference type="PATRIC" id="fig|1224163.3.peg.2230"/>
<evidence type="ECO:0000313" key="3">
    <source>
        <dbReference type="Proteomes" id="UP000015388"/>
    </source>
</evidence>
<proteinExistence type="predicted"/>
<name>S5SWR7_9CORY</name>
<feature type="chain" id="PRO_5004532215" description="Secreted protein" evidence="1">
    <location>
        <begin position="20"/>
        <end position="168"/>
    </location>
</feature>
<dbReference type="eggNOG" id="COG3187">
    <property type="taxonomic scope" value="Bacteria"/>
</dbReference>
<gene>
    <name evidence="2" type="ORF">B841_11060</name>
</gene>
<accession>S5SWR7</accession>
<dbReference type="PROSITE" id="PS51257">
    <property type="entry name" value="PROKAR_LIPOPROTEIN"/>
    <property type="match status" value="1"/>
</dbReference>
<dbReference type="KEGG" id="cmd:B841_11060"/>
<organism evidence="2 3">
    <name type="scientific">Corynebacterium maris DSM 45190</name>
    <dbReference type="NCBI Taxonomy" id="1224163"/>
    <lineage>
        <taxon>Bacteria</taxon>
        <taxon>Bacillati</taxon>
        <taxon>Actinomycetota</taxon>
        <taxon>Actinomycetes</taxon>
        <taxon>Mycobacteriales</taxon>
        <taxon>Corynebacteriaceae</taxon>
        <taxon>Corynebacterium</taxon>
    </lineage>
</organism>
<keyword evidence="3" id="KW-1185">Reference proteome</keyword>
<sequence>MRARTIPAAAALLSACALALSACGGGQEEPLPEPVSVAGPMWQVTDIYTAPGEPSSVPPGAAGSVGLIFGSGSATGSTGCAPIQARVEYSADGEPATVDEADAVTFDIVDLGPVDGECSGSDAWSHGHLTELIVPGAEFDMSLTTPTELVLTAREEAVDPPSIRLVAL</sequence>
<evidence type="ECO:0000313" key="2">
    <source>
        <dbReference type="EMBL" id="AGS35684.1"/>
    </source>
</evidence>
<dbReference type="Proteomes" id="UP000015388">
    <property type="component" value="Chromosome"/>
</dbReference>
<feature type="signal peptide" evidence="1">
    <location>
        <begin position="1"/>
        <end position="19"/>
    </location>
</feature>
<dbReference type="EMBL" id="CP003924">
    <property type="protein sequence ID" value="AGS35684.1"/>
    <property type="molecule type" value="Genomic_DNA"/>
</dbReference>
<dbReference type="OrthoDB" id="4412202at2"/>
<reference evidence="2 3" key="1">
    <citation type="submission" date="2012-11" db="EMBL/GenBank/DDBJ databases">
        <title>The complete genome sequence of Corynebacterium maris Coryn-1 (=DSM 45190).</title>
        <authorList>
            <person name="Schaffert L."/>
            <person name="Albersmeier A."/>
            <person name="Kalinowski J."/>
            <person name="Ruckert C."/>
        </authorList>
    </citation>
    <scope>NUCLEOTIDE SEQUENCE [LARGE SCALE GENOMIC DNA]</scope>
    <source>
        <strain evidence="3">Coryn-1</strain>
    </source>
</reference>
<evidence type="ECO:0008006" key="4">
    <source>
        <dbReference type="Google" id="ProtNLM"/>
    </source>
</evidence>
<dbReference type="STRING" id="1224163.B841_11060"/>
<dbReference type="HOGENOM" id="CLU_122301_0_0_11"/>
<keyword evidence="1" id="KW-0732">Signal</keyword>
<dbReference type="AlphaFoldDB" id="S5SWR7"/>